<name>A0A2R7Y7Z0_9CREN</name>
<comment type="similarity">
    <text evidence="4">Belongs to the peptidase M20A family.</text>
</comment>
<dbReference type="EMBL" id="NBVN01000002">
    <property type="protein sequence ID" value="PUA33654.1"/>
    <property type="molecule type" value="Genomic_DNA"/>
</dbReference>
<feature type="domain" description="Peptidase M20 dimerisation" evidence="12">
    <location>
        <begin position="199"/>
        <end position="316"/>
    </location>
</feature>
<evidence type="ECO:0000259" key="12">
    <source>
        <dbReference type="Pfam" id="PF07687"/>
    </source>
</evidence>
<evidence type="ECO:0000256" key="1">
    <source>
        <dbReference type="ARBA" id="ARBA00001941"/>
    </source>
</evidence>
<reference evidence="13 14" key="1">
    <citation type="journal article" date="2018" name="Syst. Appl. Microbiol.">
        <title>A new symbiotic nanoarchaeote (Candidatus Nanoclepta minutus) and its host (Zestosphaera tikiterensis gen. nov., sp. nov.) from a New Zealand hot spring.</title>
        <authorList>
            <person name="St John E."/>
            <person name="Liu Y."/>
            <person name="Podar M."/>
            <person name="Stott M.B."/>
            <person name="Meneghin J."/>
            <person name="Chen Z."/>
            <person name="Lagutin K."/>
            <person name="Mitchell K."/>
            <person name="Reysenbach A.L."/>
        </authorList>
    </citation>
    <scope>NUCLEOTIDE SEQUENCE [LARGE SCALE GENOMIC DNA]</scope>
    <source>
        <strain evidence="13">NZ3</strain>
    </source>
</reference>
<dbReference type="GO" id="GO:0009014">
    <property type="term" value="F:succinyl-diaminopimelate desuccinylase activity"/>
    <property type="evidence" value="ECO:0007669"/>
    <property type="project" value="UniProtKB-EC"/>
</dbReference>
<evidence type="ECO:0000256" key="11">
    <source>
        <dbReference type="ARBA" id="ARBA00051301"/>
    </source>
</evidence>
<evidence type="ECO:0000313" key="14">
    <source>
        <dbReference type="Proteomes" id="UP000244093"/>
    </source>
</evidence>
<dbReference type="InterPro" id="IPR036264">
    <property type="entry name" value="Bact_exopeptidase_dim_dom"/>
</dbReference>
<evidence type="ECO:0000256" key="8">
    <source>
        <dbReference type="ARBA" id="ARBA00022801"/>
    </source>
</evidence>
<organism evidence="13 14">
    <name type="scientific">Zestosphaera tikiterensis</name>
    <dbReference type="NCBI Taxonomy" id="1973259"/>
    <lineage>
        <taxon>Archaea</taxon>
        <taxon>Thermoproteota</taxon>
        <taxon>Thermoprotei</taxon>
        <taxon>Desulfurococcales</taxon>
        <taxon>Desulfurococcaceae</taxon>
        <taxon>Zestosphaera</taxon>
    </lineage>
</organism>
<keyword evidence="9" id="KW-0862">Zinc</keyword>
<dbReference type="Gene3D" id="3.30.70.360">
    <property type="match status" value="1"/>
</dbReference>
<keyword evidence="8" id="KW-0378">Hydrolase</keyword>
<comment type="pathway">
    <text evidence="3">Amino-acid biosynthesis; L-lysine biosynthesis via DAP pathway; LL-2,6-diaminopimelate from (S)-tetrahydrodipicolinate (succinylase route): step 3/3.</text>
</comment>
<sequence length="416" mass="46377">MKLWCVIMLKESEVREYLIKKLTDILSIPTVNPPGKDYDVCASYLASELRSLGLDVRVVRIPEEYLDKHYPYAPQHRGYPRDIVFARLGEGEPILHFNGHYDVVPPGTGWTKDPFKPVVEDSKIYGRGATDMKGGIASILGFLKVVAEENLRFKGTLEVAFVPDEESGGDGSRYLVESGLTKPRYVIIGEPSTSKRVVIGHKGFIRGLVRVLGKQTHGSVPWYGENAFLKASQLALKFMELYEPLLNSRATSAPVRTPQEAHPSINLGGYAESTARKDNTVPGEFLFSFDRRVLPEENLDEVVNELKEYFAKAAANVRYEVSILSAVPPSLTPVESEIVNVASVCAEKITGFKPRAELSPGRNDAVYYVNFTRSQAINFGPGVEWTAHAPDEYTDVEELVKFVNIYRCVAEKILMK</sequence>
<dbReference type="Pfam" id="PF01546">
    <property type="entry name" value="Peptidase_M20"/>
    <property type="match status" value="1"/>
</dbReference>
<dbReference type="Gene3D" id="3.40.630.10">
    <property type="entry name" value="Zn peptidases"/>
    <property type="match status" value="1"/>
</dbReference>
<dbReference type="UniPathway" id="UPA00034">
    <property type="reaction ID" value="UER00021"/>
</dbReference>
<evidence type="ECO:0000256" key="10">
    <source>
        <dbReference type="ARBA" id="ARBA00023285"/>
    </source>
</evidence>
<keyword evidence="7" id="KW-0479">Metal-binding</keyword>
<dbReference type="InterPro" id="IPR010182">
    <property type="entry name" value="ArgE/DapE"/>
</dbReference>
<dbReference type="PANTHER" id="PTHR43808:SF32">
    <property type="entry name" value="ARGE_DAPE-RELATED DEACYLASE"/>
    <property type="match status" value="1"/>
</dbReference>
<dbReference type="InterPro" id="IPR050072">
    <property type="entry name" value="Peptidase_M20A"/>
</dbReference>
<keyword evidence="10" id="KW-0170">Cobalt</keyword>
<comment type="cofactor">
    <cofactor evidence="2">
        <name>Zn(2+)</name>
        <dbReference type="ChEBI" id="CHEBI:29105"/>
    </cofactor>
</comment>
<dbReference type="PANTHER" id="PTHR43808">
    <property type="entry name" value="ACETYLORNITHINE DEACETYLASE"/>
    <property type="match status" value="1"/>
</dbReference>
<evidence type="ECO:0000256" key="6">
    <source>
        <dbReference type="ARBA" id="ARBA00016853"/>
    </source>
</evidence>
<evidence type="ECO:0000256" key="3">
    <source>
        <dbReference type="ARBA" id="ARBA00005130"/>
    </source>
</evidence>
<dbReference type="AlphaFoldDB" id="A0A2R7Y7Z0"/>
<dbReference type="InterPro" id="IPR001261">
    <property type="entry name" value="ArgE/DapE_CS"/>
</dbReference>
<dbReference type="EC" id="3.5.1.18" evidence="5"/>
<protein>
    <recommendedName>
        <fullName evidence="6">Probable succinyl-diaminopimelate desuccinylase</fullName>
        <ecNumber evidence="5">3.5.1.18</ecNumber>
    </recommendedName>
</protein>
<dbReference type="NCBIfam" id="TIGR01910">
    <property type="entry name" value="DapE-ArgE"/>
    <property type="match status" value="1"/>
</dbReference>
<comment type="catalytic activity">
    <reaction evidence="11">
        <text>N-succinyl-(2S,6S)-2,6-diaminopimelate + H2O = (2S,6S)-2,6-diaminopimelate + succinate</text>
        <dbReference type="Rhea" id="RHEA:22608"/>
        <dbReference type="ChEBI" id="CHEBI:15377"/>
        <dbReference type="ChEBI" id="CHEBI:30031"/>
        <dbReference type="ChEBI" id="CHEBI:57609"/>
        <dbReference type="ChEBI" id="CHEBI:58087"/>
        <dbReference type="EC" id="3.5.1.18"/>
    </reaction>
</comment>
<evidence type="ECO:0000256" key="2">
    <source>
        <dbReference type="ARBA" id="ARBA00001947"/>
    </source>
</evidence>
<dbReference type="SUPFAM" id="SSF53187">
    <property type="entry name" value="Zn-dependent exopeptidases"/>
    <property type="match status" value="1"/>
</dbReference>
<dbReference type="GO" id="GO:0046872">
    <property type="term" value="F:metal ion binding"/>
    <property type="evidence" value="ECO:0007669"/>
    <property type="project" value="UniProtKB-KW"/>
</dbReference>
<dbReference type="Proteomes" id="UP000244093">
    <property type="component" value="Unassembled WGS sequence"/>
</dbReference>
<dbReference type="Pfam" id="PF07687">
    <property type="entry name" value="M20_dimer"/>
    <property type="match status" value="1"/>
</dbReference>
<dbReference type="PROSITE" id="PS00759">
    <property type="entry name" value="ARGE_DAPE_CPG2_2"/>
    <property type="match status" value="1"/>
</dbReference>
<dbReference type="InterPro" id="IPR011650">
    <property type="entry name" value="Peptidase_M20_dimer"/>
</dbReference>
<evidence type="ECO:0000256" key="9">
    <source>
        <dbReference type="ARBA" id="ARBA00022833"/>
    </source>
</evidence>
<dbReference type="NCBIfam" id="NF006400">
    <property type="entry name" value="PRK08651.1-3"/>
    <property type="match status" value="1"/>
</dbReference>
<evidence type="ECO:0000313" key="13">
    <source>
        <dbReference type="EMBL" id="PUA33654.1"/>
    </source>
</evidence>
<evidence type="ECO:0000256" key="4">
    <source>
        <dbReference type="ARBA" id="ARBA00006247"/>
    </source>
</evidence>
<dbReference type="GO" id="GO:0009089">
    <property type="term" value="P:lysine biosynthetic process via diaminopimelate"/>
    <property type="evidence" value="ECO:0007669"/>
    <property type="project" value="UniProtKB-UniPathway"/>
</dbReference>
<comment type="cofactor">
    <cofactor evidence="1">
        <name>Co(2+)</name>
        <dbReference type="ChEBI" id="CHEBI:48828"/>
    </cofactor>
</comment>
<comment type="caution">
    <text evidence="13">The sequence shown here is derived from an EMBL/GenBank/DDBJ whole genome shotgun (WGS) entry which is preliminary data.</text>
</comment>
<gene>
    <name evidence="13" type="ORF">B7O98_04380</name>
</gene>
<evidence type="ECO:0000256" key="5">
    <source>
        <dbReference type="ARBA" id="ARBA00011921"/>
    </source>
</evidence>
<proteinExistence type="inferred from homology"/>
<accession>A0A2R7Y7Z0</accession>
<dbReference type="InterPro" id="IPR002933">
    <property type="entry name" value="Peptidase_M20"/>
</dbReference>
<evidence type="ECO:0000256" key="7">
    <source>
        <dbReference type="ARBA" id="ARBA00022723"/>
    </source>
</evidence>
<dbReference type="SUPFAM" id="SSF55031">
    <property type="entry name" value="Bacterial exopeptidase dimerisation domain"/>
    <property type="match status" value="1"/>
</dbReference>